<accession>A0A172WPU5</accession>
<dbReference type="AlphaFoldDB" id="A0A172WPU5"/>
<name>A0A172WPU5_STUST</name>
<dbReference type="OrthoDB" id="6887408at2"/>
<keyword evidence="1" id="KW-1133">Transmembrane helix</keyword>
<proteinExistence type="predicted"/>
<dbReference type="EMBL" id="CP015641">
    <property type="protein sequence ID" value="ANF25494.1"/>
    <property type="molecule type" value="Genomic_DNA"/>
</dbReference>
<keyword evidence="1" id="KW-0812">Transmembrane</keyword>
<evidence type="ECO:0000256" key="1">
    <source>
        <dbReference type="SAM" id="Phobius"/>
    </source>
</evidence>
<keyword evidence="1" id="KW-0472">Membrane</keyword>
<feature type="transmembrane region" description="Helical" evidence="1">
    <location>
        <begin position="103"/>
        <end position="122"/>
    </location>
</feature>
<evidence type="ECO:0000313" key="2">
    <source>
        <dbReference type="EMBL" id="ANF25494.1"/>
    </source>
</evidence>
<protein>
    <submittedName>
        <fullName evidence="2">Uncharacterized protein</fullName>
    </submittedName>
</protein>
<gene>
    <name evidence="2" type="ORF">PS273GM_10205</name>
</gene>
<sequence>MPKLVPQWLWPRLMPLSPEDEARQKKWLQGEQEKINQGAWLEKSDVALEEARRLFDAEHERRRAADSKAGLYLAAITALMPILATIVPGLWDEQISRALRGTLLGIFICALLFLMRAALWALQTITATAAAQLGAGDIAKTFNSEKPEENLVKQLLSAVVYNYPGTNQKISCIKMTHEFLLRAFFCFLAFLAVQAVWPATVWTIGRIHNEIITPLMSCFP</sequence>
<feature type="transmembrane region" description="Helical" evidence="1">
    <location>
        <begin position="179"/>
        <end position="197"/>
    </location>
</feature>
<evidence type="ECO:0000313" key="3">
    <source>
        <dbReference type="Proteomes" id="UP000077787"/>
    </source>
</evidence>
<reference evidence="2 3" key="1">
    <citation type="submission" date="2016-05" db="EMBL/GenBank/DDBJ databases">
        <title>Genome sequence of Pseudomonas stutzeri 273 and identification of the exopolysaccharide biosynthesis locus.</title>
        <authorList>
            <person name="Wu S."/>
            <person name="Sun C."/>
        </authorList>
    </citation>
    <scope>NUCLEOTIDE SEQUENCE [LARGE SCALE GENOMIC DNA]</scope>
    <source>
        <strain evidence="2 3">273</strain>
    </source>
</reference>
<feature type="transmembrane region" description="Helical" evidence="1">
    <location>
        <begin position="71"/>
        <end position="91"/>
    </location>
</feature>
<organism evidence="2 3">
    <name type="scientific">Stutzerimonas stutzeri</name>
    <name type="common">Pseudomonas stutzeri</name>
    <dbReference type="NCBI Taxonomy" id="316"/>
    <lineage>
        <taxon>Bacteria</taxon>
        <taxon>Pseudomonadati</taxon>
        <taxon>Pseudomonadota</taxon>
        <taxon>Gammaproteobacteria</taxon>
        <taxon>Pseudomonadales</taxon>
        <taxon>Pseudomonadaceae</taxon>
        <taxon>Stutzerimonas</taxon>
    </lineage>
</organism>
<dbReference type="Proteomes" id="UP000077787">
    <property type="component" value="Chromosome"/>
</dbReference>